<dbReference type="STRING" id="41875.K8EL05"/>
<protein>
    <submittedName>
        <fullName evidence="2">Uncharacterized protein</fullName>
    </submittedName>
</protein>
<reference evidence="2 3" key="1">
    <citation type="submission" date="2011-10" db="EMBL/GenBank/DDBJ databases">
        <authorList>
            <person name="Genoscope - CEA"/>
        </authorList>
    </citation>
    <scope>NUCLEOTIDE SEQUENCE [LARGE SCALE GENOMIC DNA]</scope>
    <source>
        <strain evidence="2 3">RCC 1105</strain>
    </source>
</reference>
<evidence type="ECO:0000313" key="3">
    <source>
        <dbReference type="Proteomes" id="UP000198341"/>
    </source>
</evidence>
<dbReference type="AlphaFoldDB" id="K8EL05"/>
<dbReference type="PANTHER" id="PTHR34286:SF1">
    <property type="entry name" value="TRANSMEMBRANE PROTEIN"/>
    <property type="match status" value="1"/>
</dbReference>
<dbReference type="eggNOG" id="ENOG502S5F8">
    <property type="taxonomic scope" value="Eukaryota"/>
</dbReference>
<dbReference type="KEGG" id="bpg:Bathy11g01090"/>
<gene>
    <name evidence="2" type="ordered locus">Bathy11g01090</name>
</gene>
<dbReference type="OrthoDB" id="2100988at2759"/>
<dbReference type="EMBL" id="FO082268">
    <property type="protein sequence ID" value="CCO18659.1"/>
    <property type="molecule type" value="Genomic_DNA"/>
</dbReference>
<sequence>MGGASPTPGGGSFDTSQVWTSYGGWFADPKHWRRNTAIGFGIVFVASAFVFNQSRKMEKRPQFPHHGIPSQMWAPEGTFVKKE</sequence>
<dbReference type="Proteomes" id="UP000198341">
    <property type="component" value="Chromosome 11"/>
</dbReference>
<keyword evidence="3" id="KW-1185">Reference proteome</keyword>
<dbReference type="PANTHER" id="PTHR34286">
    <property type="entry name" value="TRANSMEMBRANE PROTEIN"/>
    <property type="match status" value="1"/>
</dbReference>
<evidence type="ECO:0000313" key="2">
    <source>
        <dbReference type="EMBL" id="CCO18659.1"/>
    </source>
</evidence>
<name>K8EL05_9CHLO</name>
<keyword evidence="1" id="KW-0812">Transmembrane</keyword>
<evidence type="ECO:0000256" key="1">
    <source>
        <dbReference type="SAM" id="Phobius"/>
    </source>
</evidence>
<dbReference type="RefSeq" id="XP_007510314.1">
    <property type="nucleotide sequence ID" value="XM_007510252.1"/>
</dbReference>
<proteinExistence type="predicted"/>
<accession>K8EL05</accession>
<feature type="transmembrane region" description="Helical" evidence="1">
    <location>
        <begin position="32"/>
        <end position="51"/>
    </location>
</feature>
<organism evidence="2 3">
    <name type="scientific">Bathycoccus prasinos</name>
    <dbReference type="NCBI Taxonomy" id="41875"/>
    <lineage>
        <taxon>Eukaryota</taxon>
        <taxon>Viridiplantae</taxon>
        <taxon>Chlorophyta</taxon>
        <taxon>Mamiellophyceae</taxon>
        <taxon>Mamiellales</taxon>
        <taxon>Bathycoccaceae</taxon>
        <taxon>Bathycoccus</taxon>
    </lineage>
</organism>
<keyword evidence="1" id="KW-0472">Membrane</keyword>
<keyword evidence="1" id="KW-1133">Transmembrane helix</keyword>
<dbReference type="GeneID" id="19012789"/>